<dbReference type="Pfam" id="PF08241">
    <property type="entry name" value="Methyltransf_11"/>
    <property type="match status" value="1"/>
</dbReference>
<dbReference type="GO" id="GO:0008757">
    <property type="term" value="F:S-adenosylmethionine-dependent methyltransferase activity"/>
    <property type="evidence" value="ECO:0007669"/>
    <property type="project" value="InterPro"/>
</dbReference>
<comment type="caution">
    <text evidence="2">The sequence shown here is derived from an EMBL/GenBank/DDBJ whole genome shotgun (WGS) entry which is preliminary data.</text>
</comment>
<dbReference type="InterPro" id="IPR013216">
    <property type="entry name" value="Methyltransf_11"/>
</dbReference>
<dbReference type="InterPro" id="IPR029063">
    <property type="entry name" value="SAM-dependent_MTases_sf"/>
</dbReference>
<evidence type="ECO:0000313" key="2">
    <source>
        <dbReference type="EMBL" id="RZS66608.1"/>
    </source>
</evidence>
<reference evidence="2 3" key="1">
    <citation type="submission" date="2019-02" db="EMBL/GenBank/DDBJ databases">
        <title>Genomic Encyclopedia of Type Strains, Phase IV (KMG-IV): sequencing the most valuable type-strain genomes for metagenomic binning, comparative biology and taxonomic classification.</title>
        <authorList>
            <person name="Goeker M."/>
        </authorList>
    </citation>
    <scope>NUCLEOTIDE SEQUENCE [LARGE SCALE GENOMIC DNA]</scope>
    <source>
        <strain evidence="2 3">DSM 43045</strain>
    </source>
</reference>
<dbReference type="RefSeq" id="WP_130353176.1">
    <property type="nucleotide sequence ID" value="NZ_SGWY01000002.1"/>
</dbReference>
<dbReference type="CDD" id="cd02440">
    <property type="entry name" value="AdoMet_MTases"/>
    <property type="match status" value="1"/>
</dbReference>
<keyword evidence="3" id="KW-1185">Reference proteome</keyword>
<keyword evidence="2" id="KW-0489">Methyltransferase</keyword>
<organism evidence="2 3">
    <name type="scientific">Agromyces ramosus</name>
    <dbReference type="NCBI Taxonomy" id="33879"/>
    <lineage>
        <taxon>Bacteria</taxon>
        <taxon>Bacillati</taxon>
        <taxon>Actinomycetota</taxon>
        <taxon>Actinomycetes</taxon>
        <taxon>Micrococcales</taxon>
        <taxon>Microbacteriaceae</taxon>
        <taxon>Agromyces</taxon>
    </lineage>
</organism>
<sequence>MPQRHVPDTWEQGRAYERYVGRWSREVAPRFLEWLRQPPGLRWLDVGCGTGALSAAILDTCTPASVDGVEPSEGFLETAVADLGNRVTFHRADASALPLDDESADAVVSGLVLNFVHDVDTALAEMSRVAVDGGVVAGYVWDYADRMELMRWFWRAAVELDPAAAALDEGTRFDDFTPEGLTWRFASAGLVDAEAGSVEVPTRFADFDEYWSPFLGGQGVAPAYAMSLDEPARDRLRERLRELVPTGPDGSIDLVARAWTVRGLVSR</sequence>
<dbReference type="PANTHER" id="PTHR43591:SF24">
    <property type="entry name" value="2-METHOXY-6-POLYPRENYL-1,4-BENZOQUINOL METHYLASE, MITOCHONDRIAL"/>
    <property type="match status" value="1"/>
</dbReference>
<protein>
    <submittedName>
        <fullName evidence="2">Methyltransferase family protein</fullName>
    </submittedName>
</protein>
<dbReference type="Gene3D" id="3.40.50.150">
    <property type="entry name" value="Vaccinia Virus protein VP39"/>
    <property type="match status" value="1"/>
</dbReference>
<gene>
    <name evidence="2" type="ORF">EV187_2345</name>
</gene>
<keyword evidence="2" id="KW-0808">Transferase</keyword>
<dbReference type="EMBL" id="SGWY01000002">
    <property type="protein sequence ID" value="RZS66608.1"/>
    <property type="molecule type" value="Genomic_DNA"/>
</dbReference>
<dbReference type="PANTHER" id="PTHR43591">
    <property type="entry name" value="METHYLTRANSFERASE"/>
    <property type="match status" value="1"/>
</dbReference>
<feature type="domain" description="Methyltransferase type 11" evidence="1">
    <location>
        <begin position="44"/>
        <end position="136"/>
    </location>
</feature>
<accession>A0A4Q7MHB6</accession>
<evidence type="ECO:0000313" key="3">
    <source>
        <dbReference type="Proteomes" id="UP000293289"/>
    </source>
</evidence>
<dbReference type="SUPFAM" id="SSF53335">
    <property type="entry name" value="S-adenosyl-L-methionine-dependent methyltransferases"/>
    <property type="match status" value="1"/>
</dbReference>
<dbReference type="GO" id="GO:0032259">
    <property type="term" value="P:methylation"/>
    <property type="evidence" value="ECO:0007669"/>
    <property type="project" value="UniProtKB-KW"/>
</dbReference>
<dbReference type="Proteomes" id="UP000293289">
    <property type="component" value="Unassembled WGS sequence"/>
</dbReference>
<dbReference type="OrthoDB" id="9795634at2"/>
<proteinExistence type="predicted"/>
<name>A0A4Q7MHB6_9MICO</name>
<evidence type="ECO:0000259" key="1">
    <source>
        <dbReference type="Pfam" id="PF08241"/>
    </source>
</evidence>
<dbReference type="AlphaFoldDB" id="A0A4Q7MHB6"/>